<evidence type="ECO:0008006" key="3">
    <source>
        <dbReference type="Google" id="ProtNLM"/>
    </source>
</evidence>
<reference evidence="1 2" key="1">
    <citation type="submission" date="2017-03" db="EMBL/GenBank/DDBJ databases">
        <title>Whole genome sequences of fourteen strains of Bradyrhizobium canariense and one strain of Bradyrhizobium japonicum isolated from Lupinus (Papilionoideae: Genisteae) species in Algeria.</title>
        <authorList>
            <person name="Crovadore J."/>
            <person name="Chekireb D."/>
            <person name="Brachmann A."/>
            <person name="Chablais R."/>
            <person name="Cochard B."/>
            <person name="Lefort F."/>
        </authorList>
    </citation>
    <scope>NUCLEOTIDE SEQUENCE [LARGE SCALE GENOMIC DNA]</scope>
    <source>
        <strain evidence="1 2">UBMAN05</strain>
    </source>
</reference>
<dbReference type="Proteomes" id="UP000193884">
    <property type="component" value="Unassembled WGS sequence"/>
</dbReference>
<name>A0ABX3X5K4_9BRAD</name>
<keyword evidence="2" id="KW-1185">Reference proteome</keyword>
<evidence type="ECO:0000313" key="2">
    <source>
        <dbReference type="Proteomes" id="UP000193884"/>
    </source>
</evidence>
<dbReference type="EMBL" id="NAFK01000153">
    <property type="protein sequence ID" value="OSJ30568.1"/>
    <property type="molecule type" value="Genomic_DNA"/>
</dbReference>
<evidence type="ECO:0000313" key="1">
    <source>
        <dbReference type="EMBL" id="OSJ30568.1"/>
    </source>
</evidence>
<gene>
    <name evidence="1" type="ORF">BST63_12365</name>
</gene>
<protein>
    <recommendedName>
        <fullName evidence="3">Porin</fullName>
    </recommendedName>
</protein>
<comment type="caution">
    <text evidence="1">The sequence shown here is derived from an EMBL/GenBank/DDBJ whole genome shotgun (WGS) entry which is preliminary data.</text>
</comment>
<sequence>MFNPSLIGDEHMGQTLEVFCFIALLGLAFGGSALAADPPKEGSYDYTACWSGANNVIAFSKNPHCI</sequence>
<organism evidence="1 2">
    <name type="scientific">Bradyrhizobium canariense</name>
    <dbReference type="NCBI Taxonomy" id="255045"/>
    <lineage>
        <taxon>Bacteria</taxon>
        <taxon>Pseudomonadati</taxon>
        <taxon>Pseudomonadota</taxon>
        <taxon>Alphaproteobacteria</taxon>
        <taxon>Hyphomicrobiales</taxon>
        <taxon>Nitrobacteraceae</taxon>
        <taxon>Bradyrhizobium</taxon>
    </lineage>
</organism>
<accession>A0ABX3X5K4</accession>
<proteinExistence type="predicted"/>